<sequence>MAQHIFRFFDLPAEIRDMVYGYLTDETSFPHAEIKTPHLPSIIRLAFQGMWVPRLLLINKQFKDEYFDYVCAYQLRCYVVMSIRPPLYQRSTPHNPSSAMACLSKVRTLIGTRGAEPWWYFDEHCTAFNNVIAALLADLPSLKTFEERLCCRLCDFEELLGRGNDSALRIMQGDAGRFAAARLRHDVSRDITHKRALGIQAPLYFDFERNSDEWSPRVDWIATPVAGKVKPEYLWHGFALEAITD</sequence>
<protein>
    <submittedName>
        <fullName evidence="1">Uncharacterized protein</fullName>
    </submittedName>
</protein>
<evidence type="ECO:0000313" key="1">
    <source>
        <dbReference type="EMBL" id="KAF2163973.1"/>
    </source>
</evidence>
<keyword evidence="2" id="KW-1185">Reference proteome</keyword>
<dbReference type="AlphaFoldDB" id="A0A6A6CAZ9"/>
<dbReference type="GeneID" id="54561087"/>
<dbReference type="OrthoDB" id="62952at2759"/>
<reference evidence="1" key="1">
    <citation type="journal article" date="2020" name="Stud. Mycol.">
        <title>101 Dothideomycetes genomes: a test case for predicting lifestyles and emergence of pathogens.</title>
        <authorList>
            <person name="Haridas S."/>
            <person name="Albert R."/>
            <person name="Binder M."/>
            <person name="Bloem J."/>
            <person name="Labutti K."/>
            <person name="Salamov A."/>
            <person name="Andreopoulos B."/>
            <person name="Baker S."/>
            <person name="Barry K."/>
            <person name="Bills G."/>
            <person name="Bluhm B."/>
            <person name="Cannon C."/>
            <person name="Castanera R."/>
            <person name="Culley D."/>
            <person name="Daum C."/>
            <person name="Ezra D."/>
            <person name="Gonzalez J."/>
            <person name="Henrissat B."/>
            <person name="Kuo A."/>
            <person name="Liang C."/>
            <person name="Lipzen A."/>
            <person name="Lutzoni F."/>
            <person name="Magnuson J."/>
            <person name="Mondo S."/>
            <person name="Nolan M."/>
            <person name="Ohm R."/>
            <person name="Pangilinan J."/>
            <person name="Park H.-J."/>
            <person name="Ramirez L."/>
            <person name="Alfaro M."/>
            <person name="Sun H."/>
            <person name="Tritt A."/>
            <person name="Yoshinaga Y."/>
            <person name="Zwiers L.-H."/>
            <person name="Turgeon B."/>
            <person name="Goodwin S."/>
            <person name="Spatafora J."/>
            <person name="Crous P."/>
            <person name="Grigoriev I."/>
        </authorList>
    </citation>
    <scope>NUCLEOTIDE SEQUENCE</scope>
    <source>
        <strain evidence="1">ATCC 36951</strain>
    </source>
</reference>
<dbReference type="RefSeq" id="XP_033664862.1">
    <property type="nucleotide sequence ID" value="XM_033807815.1"/>
</dbReference>
<dbReference type="EMBL" id="ML993606">
    <property type="protein sequence ID" value="KAF2163973.1"/>
    <property type="molecule type" value="Genomic_DNA"/>
</dbReference>
<evidence type="ECO:0000313" key="2">
    <source>
        <dbReference type="Proteomes" id="UP000799537"/>
    </source>
</evidence>
<proteinExistence type="predicted"/>
<gene>
    <name evidence="1" type="ORF">M409DRAFT_25747</name>
</gene>
<accession>A0A6A6CAZ9</accession>
<dbReference type="Proteomes" id="UP000799537">
    <property type="component" value="Unassembled WGS sequence"/>
</dbReference>
<name>A0A6A6CAZ9_ZASCE</name>
<organism evidence="1 2">
    <name type="scientific">Zasmidium cellare ATCC 36951</name>
    <dbReference type="NCBI Taxonomy" id="1080233"/>
    <lineage>
        <taxon>Eukaryota</taxon>
        <taxon>Fungi</taxon>
        <taxon>Dikarya</taxon>
        <taxon>Ascomycota</taxon>
        <taxon>Pezizomycotina</taxon>
        <taxon>Dothideomycetes</taxon>
        <taxon>Dothideomycetidae</taxon>
        <taxon>Mycosphaerellales</taxon>
        <taxon>Mycosphaerellaceae</taxon>
        <taxon>Zasmidium</taxon>
    </lineage>
</organism>